<dbReference type="Pfam" id="PF08798">
    <property type="entry name" value="CRISPR_assoc"/>
    <property type="match status" value="1"/>
</dbReference>
<gene>
    <name evidence="1" type="ORF">SAMN05216552_100147</name>
</gene>
<dbReference type="Gene3D" id="3.30.70.1210">
    <property type="entry name" value="Crispr-associated protein, domain 2"/>
    <property type="match status" value="1"/>
</dbReference>
<proteinExistence type="predicted"/>
<dbReference type="Gene3D" id="3.30.70.1200">
    <property type="entry name" value="Crispr-associated protein, domain 1"/>
    <property type="match status" value="1"/>
</dbReference>
<keyword evidence="2" id="KW-1185">Reference proteome</keyword>
<dbReference type="InterPro" id="IPR010179">
    <property type="entry name" value="CRISPR-assoc_prot_Cse3"/>
</dbReference>
<dbReference type="CDD" id="cd09727">
    <property type="entry name" value="Cas6_I-E"/>
    <property type="match status" value="1"/>
</dbReference>
<evidence type="ECO:0000313" key="2">
    <source>
        <dbReference type="Proteomes" id="UP000199391"/>
    </source>
</evidence>
<evidence type="ECO:0000313" key="1">
    <source>
        <dbReference type="EMBL" id="SFU27272.1"/>
    </source>
</evidence>
<dbReference type="SUPFAM" id="SSF117987">
    <property type="entry name" value="CRISPR-associated protein"/>
    <property type="match status" value="2"/>
</dbReference>
<dbReference type="AlphaFoldDB" id="A0A1I7ETR6"/>
<sequence>MAVRRQAGAHRVVCERIAMYFSVITPEDDLLRQGIYEQLKPPYAEHQWLWRFFPGEEAQTRDFVFRRHLDESPPRYYVVSHRPPAAGNSSWRVQSRSYDPQLQPGDQLAFRLCANPVVAKKDASGRAHRHDVVMDAKKNQADKAELRTYELVQSTCLAWLAARAKQNGFELTSAAVDAYQQHQAGKREIRFSTVDFSGELIVTDPDLFRRTLFKGLGRAKAFGCGLMLVKRIEGR</sequence>
<protein>
    <submittedName>
        <fullName evidence="1">CRISPR-associated protein, Cse3 family</fullName>
    </submittedName>
</protein>
<dbReference type="EMBL" id="FPBO01000001">
    <property type="protein sequence ID" value="SFU27272.1"/>
    <property type="molecule type" value="Genomic_DNA"/>
</dbReference>
<dbReference type="SMART" id="SM01101">
    <property type="entry name" value="CRISPR_assoc"/>
    <property type="match status" value="1"/>
</dbReference>
<dbReference type="OrthoDB" id="9795689at2"/>
<dbReference type="NCBIfam" id="TIGR01907">
    <property type="entry name" value="casE_Cse3"/>
    <property type="match status" value="1"/>
</dbReference>
<reference evidence="2" key="1">
    <citation type="submission" date="2016-10" db="EMBL/GenBank/DDBJ databases">
        <authorList>
            <person name="Varghese N."/>
            <person name="Submissions S."/>
        </authorList>
    </citation>
    <scope>NUCLEOTIDE SEQUENCE [LARGE SCALE GENOMIC DNA]</scope>
    <source>
        <strain evidence="2">CGMCC 1.11014</strain>
    </source>
</reference>
<accession>A0A1I7ETR6</accession>
<organism evidence="1 2">
    <name type="scientific">Pseudoduganella namucuonensis</name>
    <dbReference type="NCBI Taxonomy" id="1035707"/>
    <lineage>
        <taxon>Bacteria</taxon>
        <taxon>Pseudomonadati</taxon>
        <taxon>Pseudomonadota</taxon>
        <taxon>Betaproteobacteria</taxon>
        <taxon>Burkholderiales</taxon>
        <taxon>Oxalobacteraceae</taxon>
        <taxon>Telluria group</taxon>
        <taxon>Pseudoduganella</taxon>
    </lineage>
</organism>
<dbReference type="Proteomes" id="UP000199391">
    <property type="component" value="Unassembled WGS sequence"/>
</dbReference>
<name>A0A1I7ETR6_9BURK</name>
<dbReference type="STRING" id="1035707.SAMN05216552_100147"/>